<feature type="region of interest" description="Disordered" evidence="1">
    <location>
        <begin position="31"/>
        <end position="68"/>
    </location>
</feature>
<protein>
    <recommendedName>
        <fullName evidence="5">Secreted protein</fullName>
    </recommendedName>
</protein>
<feature type="compositionally biased region" description="Low complexity" evidence="1">
    <location>
        <begin position="33"/>
        <end position="52"/>
    </location>
</feature>
<name>A0A174GWF2_9FIRM</name>
<keyword evidence="2" id="KW-0732">Signal</keyword>
<sequence>MKHFRMLAAGLCSAVLLCGFAIPAYAYSDSGNEEPPVVEETPPSEPAPTITPGEGFSEDGNCTRRGLQ</sequence>
<dbReference type="RefSeq" id="WP_055228206.1">
    <property type="nucleotide sequence ID" value="NZ_CAXSRP010000011.1"/>
</dbReference>
<organism evidence="3 4">
    <name type="scientific">Fusicatenibacter saccharivorans</name>
    <dbReference type="NCBI Taxonomy" id="1150298"/>
    <lineage>
        <taxon>Bacteria</taxon>
        <taxon>Bacillati</taxon>
        <taxon>Bacillota</taxon>
        <taxon>Clostridia</taxon>
        <taxon>Lachnospirales</taxon>
        <taxon>Lachnospiraceae</taxon>
        <taxon>Fusicatenibacter</taxon>
    </lineage>
</organism>
<dbReference type="Proteomes" id="UP000095706">
    <property type="component" value="Unassembled WGS sequence"/>
</dbReference>
<proteinExistence type="predicted"/>
<feature type="chain" id="PRO_5008022883" description="Secreted protein" evidence="2">
    <location>
        <begin position="27"/>
        <end position="68"/>
    </location>
</feature>
<evidence type="ECO:0000313" key="3">
    <source>
        <dbReference type="EMBL" id="CUO65537.1"/>
    </source>
</evidence>
<reference evidence="3 4" key="1">
    <citation type="submission" date="2015-09" db="EMBL/GenBank/DDBJ databases">
        <authorList>
            <consortium name="Pathogen Informatics"/>
        </authorList>
    </citation>
    <scope>NUCLEOTIDE SEQUENCE [LARGE SCALE GENOMIC DNA]</scope>
    <source>
        <strain evidence="3 4">2789STDY5608849</strain>
    </source>
</reference>
<feature type="signal peptide" evidence="2">
    <location>
        <begin position="1"/>
        <end position="26"/>
    </location>
</feature>
<evidence type="ECO:0000256" key="1">
    <source>
        <dbReference type="SAM" id="MobiDB-lite"/>
    </source>
</evidence>
<dbReference type="AlphaFoldDB" id="A0A174GWF2"/>
<accession>A0A174GWF2</accession>
<evidence type="ECO:0008006" key="5">
    <source>
        <dbReference type="Google" id="ProtNLM"/>
    </source>
</evidence>
<evidence type="ECO:0000256" key="2">
    <source>
        <dbReference type="SAM" id="SignalP"/>
    </source>
</evidence>
<gene>
    <name evidence="3" type="ORF">ERS852406_02485</name>
</gene>
<dbReference type="EMBL" id="CYYV01000012">
    <property type="protein sequence ID" value="CUO65537.1"/>
    <property type="molecule type" value="Genomic_DNA"/>
</dbReference>
<evidence type="ECO:0000313" key="4">
    <source>
        <dbReference type="Proteomes" id="UP000095706"/>
    </source>
</evidence>